<dbReference type="Proteomes" id="UP001217089">
    <property type="component" value="Unassembled WGS sequence"/>
</dbReference>
<feature type="region of interest" description="Disordered" evidence="1">
    <location>
        <begin position="104"/>
        <end position="130"/>
    </location>
</feature>
<name>A0ABQ9FAM6_TEGGR</name>
<dbReference type="EMBL" id="JARBDR010000342">
    <property type="protein sequence ID" value="KAJ8314393.1"/>
    <property type="molecule type" value="Genomic_DNA"/>
</dbReference>
<sequence length="130" mass="14238">MALGSRLKPHITVKLPEFRNVTKMMLNFHIAGSSIFIKVLFRRRDGTEGYNTVTHTGTSGPFDINFSPPVETDKMAIYMDNSIMGLTRTPPMFVYTCTYVSPTTTSVTSPTVTSPTTPSATPTSLVEDLG</sequence>
<keyword evidence="3" id="KW-1185">Reference proteome</keyword>
<evidence type="ECO:0000313" key="3">
    <source>
        <dbReference type="Proteomes" id="UP001217089"/>
    </source>
</evidence>
<accession>A0ABQ9FAM6</accession>
<evidence type="ECO:0000313" key="2">
    <source>
        <dbReference type="EMBL" id="KAJ8314393.1"/>
    </source>
</evidence>
<organism evidence="2 3">
    <name type="scientific">Tegillarca granosa</name>
    <name type="common">Malaysian cockle</name>
    <name type="synonym">Anadara granosa</name>
    <dbReference type="NCBI Taxonomy" id="220873"/>
    <lineage>
        <taxon>Eukaryota</taxon>
        <taxon>Metazoa</taxon>
        <taxon>Spiralia</taxon>
        <taxon>Lophotrochozoa</taxon>
        <taxon>Mollusca</taxon>
        <taxon>Bivalvia</taxon>
        <taxon>Autobranchia</taxon>
        <taxon>Pteriomorphia</taxon>
        <taxon>Arcoida</taxon>
        <taxon>Arcoidea</taxon>
        <taxon>Arcidae</taxon>
        <taxon>Tegillarca</taxon>
    </lineage>
</organism>
<proteinExistence type="predicted"/>
<gene>
    <name evidence="2" type="ORF">KUTeg_008954</name>
</gene>
<reference evidence="2 3" key="1">
    <citation type="submission" date="2022-12" db="EMBL/GenBank/DDBJ databases">
        <title>Chromosome-level genome of Tegillarca granosa.</title>
        <authorList>
            <person name="Kim J."/>
        </authorList>
    </citation>
    <scope>NUCLEOTIDE SEQUENCE [LARGE SCALE GENOMIC DNA]</scope>
    <source>
        <strain evidence="2">Teg-2019</strain>
        <tissue evidence="2">Adductor muscle</tissue>
    </source>
</reference>
<feature type="compositionally biased region" description="Low complexity" evidence="1">
    <location>
        <begin position="104"/>
        <end position="124"/>
    </location>
</feature>
<comment type="caution">
    <text evidence="2">The sequence shown here is derived from an EMBL/GenBank/DDBJ whole genome shotgun (WGS) entry which is preliminary data.</text>
</comment>
<protein>
    <submittedName>
        <fullName evidence="2">Uncharacterized protein</fullName>
    </submittedName>
</protein>
<evidence type="ECO:0000256" key="1">
    <source>
        <dbReference type="SAM" id="MobiDB-lite"/>
    </source>
</evidence>